<proteinExistence type="predicted"/>
<dbReference type="OrthoDB" id="275516at2759"/>
<comment type="caution">
    <text evidence="1">The sequence shown here is derived from an EMBL/GenBank/DDBJ whole genome shotgun (WGS) entry which is preliminary data.</text>
</comment>
<organism evidence="1 2">
    <name type="scientific">Leptomonas seymouri</name>
    <dbReference type="NCBI Taxonomy" id="5684"/>
    <lineage>
        <taxon>Eukaryota</taxon>
        <taxon>Discoba</taxon>
        <taxon>Euglenozoa</taxon>
        <taxon>Kinetoplastea</taxon>
        <taxon>Metakinetoplastina</taxon>
        <taxon>Trypanosomatida</taxon>
        <taxon>Trypanosomatidae</taxon>
        <taxon>Leishmaniinae</taxon>
        <taxon>Leptomonas</taxon>
    </lineage>
</organism>
<dbReference type="Proteomes" id="UP000038009">
    <property type="component" value="Unassembled WGS sequence"/>
</dbReference>
<name>A0A0N1PEC4_LEPSE</name>
<dbReference type="EMBL" id="LJSK01000055">
    <property type="protein sequence ID" value="KPI88320.1"/>
    <property type="molecule type" value="Genomic_DNA"/>
</dbReference>
<gene>
    <name evidence="1" type="ORF">ABL78_2619</name>
</gene>
<sequence>MYVQPVPPPPILHSIPTAFKRSPLRAGVAVAMTSAMVPLSTTAQRVTTLECAPCALRQAMRLRGQVDWTPLLADFAVDIVTGALTLADATEVLVPSSLVHYIEKQRGGGSSCPWLEWDAALQEHKLVTWITAQDAARLLCSPCGARYNNLCVPVPAGPLISQMEFKTPVDVFYSSKLPTLLDAVSACQRRGSGNRHHDRVRWRAWMRSALTCAYEGTHVPPIRVSDYASQLLRQDGGCEAVVWEAATEGLTPRWLETAAKTALAVGISPSSLSLSLPEEASYTARLLDKSVEVGITSWTTCALASTALYAHAAPRCAPQTLHVFTTGWNELSAALAPATREPAVVGEAEALLARCVDFVDAAQERLNTLLPSAEEPA</sequence>
<dbReference type="OMA" id="FATGWND"/>
<dbReference type="AlphaFoldDB" id="A0A0N1PEC4"/>
<evidence type="ECO:0000313" key="2">
    <source>
        <dbReference type="Proteomes" id="UP000038009"/>
    </source>
</evidence>
<protein>
    <submittedName>
        <fullName evidence="1">Uncharacterized protein</fullName>
    </submittedName>
</protein>
<evidence type="ECO:0000313" key="1">
    <source>
        <dbReference type="EMBL" id="KPI88320.1"/>
    </source>
</evidence>
<accession>A0A0N1PEC4</accession>
<reference evidence="1 2" key="1">
    <citation type="journal article" date="2015" name="PLoS Pathog.">
        <title>Leptomonas seymouri: Adaptations to the Dixenous Life Cycle Analyzed by Genome Sequencing, Transcriptome Profiling and Co-infection with Leishmania donovani.</title>
        <authorList>
            <person name="Kraeva N."/>
            <person name="Butenko A."/>
            <person name="Hlavacova J."/>
            <person name="Kostygov A."/>
            <person name="Myskova J."/>
            <person name="Grybchuk D."/>
            <person name="Lestinova T."/>
            <person name="Votypka J."/>
            <person name="Volf P."/>
            <person name="Opperdoes F."/>
            <person name="Flegontov P."/>
            <person name="Lukes J."/>
            <person name="Yurchenko V."/>
        </authorList>
    </citation>
    <scope>NUCLEOTIDE SEQUENCE [LARGE SCALE GENOMIC DNA]</scope>
    <source>
        <strain evidence="1 2">ATCC 30220</strain>
    </source>
</reference>
<keyword evidence="2" id="KW-1185">Reference proteome</keyword>
<dbReference type="VEuPathDB" id="TriTrypDB:Lsey_0055_0330"/>